<dbReference type="AlphaFoldDB" id="A0A4U5NNI5"/>
<dbReference type="EMBL" id="RCHU01000963">
    <property type="protein sequence ID" value="TKR85207.1"/>
    <property type="molecule type" value="Genomic_DNA"/>
</dbReference>
<dbReference type="PANTHER" id="PTHR33116">
    <property type="entry name" value="REVERSE TRANSCRIPTASE ZINC-BINDING DOMAIN-CONTAINING PROTEIN-RELATED-RELATED"/>
    <property type="match status" value="1"/>
</dbReference>
<organism evidence="1">
    <name type="scientific">Populus alba</name>
    <name type="common">White poplar</name>
    <dbReference type="NCBI Taxonomy" id="43335"/>
    <lineage>
        <taxon>Eukaryota</taxon>
        <taxon>Viridiplantae</taxon>
        <taxon>Streptophyta</taxon>
        <taxon>Embryophyta</taxon>
        <taxon>Tracheophyta</taxon>
        <taxon>Spermatophyta</taxon>
        <taxon>Magnoliopsida</taxon>
        <taxon>eudicotyledons</taxon>
        <taxon>Gunneridae</taxon>
        <taxon>Pentapetalae</taxon>
        <taxon>rosids</taxon>
        <taxon>fabids</taxon>
        <taxon>Malpighiales</taxon>
        <taxon>Salicaceae</taxon>
        <taxon>Saliceae</taxon>
        <taxon>Populus</taxon>
    </lineage>
</organism>
<protein>
    <recommendedName>
        <fullName evidence="2">Reverse transcriptase domain-containing protein</fullName>
    </recommendedName>
</protein>
<comment type="caution">
    <text evidence="1">The sequence shown here is derived from an EMBL/GenBank/DDBJ whole genome shotgun (WGS) entry which is preliminary data.</text>
</comment>
<name>A0A4U5NNI5_POPAL</name>
<sequence>MASVSCLFQQLISFGEILGLQINVSKSSIYFGGVSDSIRHSILANTGFAEGSFPFRYLGVPLSPHRLLASQFSPLLHKLESAVNGWLGRNLSYAGRAELLKSVLYGMVQFWLNIFPFPEVVIKHVTSICRNFLWTGNTLQSKSALVKWHTVCLPKSEGGLGFFDFKARNNSFLAKLIWNIHLKSDSIWINWVHQYYLQSSSIWDITAHSTSSPLWKSTILFRNSLFDLCGGHPHSRESVPVDFCSKHPGLAFVLVKGP</sequence>
<accession>A0A4U5NNI5</accession>
<evidence type="ECO:0008006" key="2">
    <source>
        <dbReference type="Google" id="ProtNLM"/>
    </source>
</evidence>
<dbReference type="PANTHER" id="PTHR33116:SF66">
    <property type="entry name" value="REVERSE TRANSCRIPTASE ZINC-BINDING DOMAIN-CONTAINING PROTEIN"/>
    <property type="match status" value="1"/>
</dbReference>
<dbReference type="STRING" id="43335.A0A4U5NNI5"/>
<evidence type="ECO:0000313" key="1">
    <source>
        <dbReference type="EMBL" id="TKR85207.1"/>
    </source>
</evidence>
<gene>
    <name evidence="1" type="ORF">D5086_0000250130</name>
</gene>
<proteinExistence type="predicted"/>
<reference evidence="1" key="1">
    <citation type="submission" date="2018-10" db="EMBL/GenBank/DDBJ databases">
        <title>Population genomic analysis revealed the cold adaptation of white poplar.</title>
        <authorList>
            <person name="Liu Y.-J."/>
        </authorList>
    </citation>
    <scope>NUCLEOTIDE SEQUENCE [LARGE SCALE GENOMIC DNA]</scope>
    <source>
        <strain evidence="1">PAL-ZL1</strain>
    </source>
</reference>